<dbReference type="EMBL" id="KZ851852">
    <property type="protein sequence ID" value="RDK43031.1"/>
    <property type="molecule type" value="Genomic_DNA"/>
</dbReference>
<dbReference type="AlphaFoldDB" id="A0A370PLF9"/>
<protein>
    <submittedName>
        <fullName evidence="2">Uncharacterized protein</fullName>
    </submittedName>
</protein>
<reference evidence="2 3" key="1">
    <citation type="submission" date="2018-07" db="EMBL/GenBank/DDBJ databases">
        <title>Section-level genome sequencing of Aspergillus section Nigri to investigate inter- and intra-species variation.</title>
        <authorList>
            <consortium name="DOE Joint Genome Institute"/>
            <person name="Vesth T.C."/>
            <person name="Nybo J.L."/>
            <person name="Theobald S."/>
            <person name="Frisvad J.C."/>
            <person name="Larsen T.O."/>
            <person name="Nielsen K.F."/>
            <person name="Hoof J.B."/>
            <person name="Brandl J."/>
            <person name="Salamov A."/>
            <person name="Riley R."/>
            <person name="Gladden J.M."/>
            <person name="Phatale P."/>
            <person name="Nielsen M.T."/>
            <person name="Lyhne E.K."/>
            <person name="Kogle M.E."/>
            <person name="Strasser K."/>
            <person name="McDonnell E."/>
            <person name="Barry K."/>
            <person name="Clum A."/>
            <person name="Chen C."/>
            <person name="Nolan M."/>
            <person name="Sandor L."/>
            <person name="Kuo A."/>
            <person name="Lipzen A."/>
            <person name="Hainaut M."/>
            <person name="Drula E."/>
            <person name="Tsang A."/>
            <person name="Magnuson J.K."/>
            <person name="Henrissat B."/>
            <person name="Wiebenga A."/>
            <person name="Simmons B.A."/>
            <person name="Makela M.R."/>
            <person name="De vries R.P."/>
            <person name="Grigoriev I.V."/>
            <person name="Mortensen U.H."/>
            <person name="Baker S.E."/>
            <person name="Andersen M.R."/>
        </authorList>
    </citation>
    <scope>NUCLEOTIDE SEQUENCE [LARGE SCALE GENOMIC DNA]</scope>
    <source>
        <strain evidence="2 3">ATCC 13157</strain>
    </source>
</reference>
<sequence>MNIRSSQRDTARVCNNYNEIRSHLPKQEPPTHNMNEPQVLSPTPNTPPSSLAWDTMANQYTFNTPLHKTGNEDSAYRITNLPNQEQRPYLLQNTIYRSGHVVKSQLQHVIHGKLNPGDHVSNNATTIVAKFEFLGQTVDRRFKYARIKWETVYADGDDNDEDTDAPEVRKVSLDGQYVIHESVLSVSKEVHGDAGVQGCCGVAMASAGTGWSRSQTAEVKDHISIFGVSVFTNQLCGEPNGAQ</sequence>
<evidence type="ECO:0000313" key="3">
    <source>
        <dbReference type="Proteomes" id="UP000254937"/>
    </source>
</evidence>
<feature type="compositionally biased region" description="Polar residues" evidence="1">
    <location>
        <begin position="30"/>
        <end position="40"/>
    </location>
</feature>
<gene>
    <name evidence="2" type="ORF">M752DRAFT_265901</name>
</gene>
<name>A0A370PLF9_ASPPH</name>
<feature type="region of interest" description="Disordered" evidence="1">
    <location>
        <begin position="21"/>
        <end position="47"/>
    </location>
</feature>
<organism evidence="2 3">
    <name type="scientific">Aspergillus phoenicis ATCC 13157</name>
    <dbReference type="NCBI Taxonomy" id="1353007"/>
    <lineage>
        <taxon>Eukaryota</taxon>
        <taxon>Fungi</taxon>
        <taxon>Dikarya</taxon>
        <taxon>Ascomycota</taxon>
        <taxon>Pezizomycotina</taxon>
        <taxon>Eurotiomycetes</taxon>
        <taxon>Eurotiomycetidae</taxon>
        <taxon>Eurotiales</taxon>
        <taxon>Aspergillaceae</taxon>
        <taxon>Aspergillus</taxon>
    </lineage>
</organism>
<evidence type="ECO:0000256" key="1">
    <source>
        <dbReference type="SAM" id="MobiDB-lite"/>
    </source>
</evidence>
<accession>A0A370PLF9</accession>
<dbReference type="Proteomes" id="UP000254937">
    <property type="component" value="Unassembled WGS sequence"/>
</dbReference>
<proteinExistence type="predicted"/>
<evidence type="ECO:0000313" key="2">
    <source>
        <dbReference type="EMBL" id="RDK43031.1"/>
    </source>
</evidence>
<keyword evidence="3" id="KW-1185">Reference proteome</keyword>